<feature type="transmembrane region" description="Helical" evidence="1">
    <location>
        <begin position="93"/>
        <end position="110"/>
    </location>
</feature>
<evidence type="ECO:0000256" key="1">
    <source>
        <dbReference type="SAM" id="Phobius"/>
    </source>
</evidence>
<dbReference type="HOGENOM" id="CLU_096028_3_2_11"/>
<dbReference type="AlphaFoldDB" id="H6RVT7"/>
<accession>H6RVT7</accession>
<dbReference type="PANTHER" id="PTHR28008:SF1">
    <property type="entry name" value="DOMAIN PROTEIN, PUTATIVE (AFU_ORTHOLOGUE AFUA_3G10980)-RELATED"/>
    <property type="match status" value="1"/>
</dbReference>
<sequence>MGAVGGAPARATFALVVLVSLVVLFVPASGVPSAPPGTDKVVHLLLFAALAVSGRWAGARTAPLAAALLTYAAASEVVQGLTPLARSMSFADWAADAIGVAVGLVAWAWATRRPR</sequence>
<dbReference type="RefSeq" id="WP_014377442.1">
    <property type="nucleotide sequence ID" value="NC_016943.1"/>
</dbReference>
<dbReference type="KEGG" id="bsd:BLASA_3729"/>
<organism evidence="2 3">
    <name type="scientific">Blastococcus saxobsidens (strain DD2)</name>
    <dbReference type="NCBI Taxonomy" id="1146883"/>
    <lineage>
        <taxon>Bacteria</taxon>
        <taxon>Bacillati</taxon>
        <taxon>Actinomycetota</taxon>
        <taxon>Actinomycetes</taxon>
        <taxon>Geodermatophilales</taxon>
        <taxon>Geodermatophilaceae</taxon>
        <taxon>Blastococcus</taxon>
    </lineage>
</organism>
<protein>
    <recommendedName>
        <fullName evidence="4">VanZ family protein</fullName>
    </recommendedName>
</protein>
<evidence type="ECO:0000313" key="3">
    <source>
        <dbReference type="Proteomes" id="UP000007517"/>
    </source>
</evidence>
<dbReference type="eggNOG" id="COG5652">
    <property type="taxonomic scope" value="Bacteria"/>
</dbReference>
<gene>
    <name evidence="2" type="ordered locus">BLASA_3729</name>
</gene>
<keyword evidence="1" id="KW-0812">Transmembrane</keyword>
<dbReference type="PANTHER" id="PTHR28008">
    <property type="entry name" value="DOMAIN PROTEIN, PUTATIVE (AFU_ORTHOLOGUE AFUA_3G10980)-RELATED"/>
    <property type="match status" value="1"/>
</dbReference>
<reference evidence="3" key="2">
    <citation type="submission" date="2012-02" db="EMBL/GenBank/DDBJ databases">
        <title>Complete genome sequence of Blastococcus saxobsidens strain DD2.</title>
        <authorList>
            <person name="Genoscope."/>
        </authorList>
    </citation>
    <scope>NUCLEOTIDE SEQUENCE [LARGE SCALE GENOMIC DNA]</scope>
    <source>
        <strain evidence="3">DD2</strain>
    </source>
</reference>
<evidence type="ECO:0008006" key="4">
    <source>
        <dbReference type="Google" id="ProtNLM"/>
    </source>
</evidence>
<proteinExistence type="predicted"/>
<dbReference type="EMBL" id="FO117623">
    <property type="protein sequence ID" value="CCG04567.1"/>
    <property type="molecule type" value="Genomic_DNA"/>
</dbReference>
<keyword evidence="1" id="KW-0472">Membrane</keyword>
<dbReference type="STRING" id="1146883.BLASA_3729"/>
<keyword evidence="3" id="KW-1185">Reference proteome</keyword>
<evidence type="ECO:0000313" key="2">
    <source>
        <dbReference type="EMBL" id="CCG04567.1"/>
    </source>
</evidence>
<reference evidence="2 3" key="1">
    <citation type="journal article" date="2012" name="J. Bacteriol.">
        <title>Genome Sequence of Blastococcus saxobsidens DD2, a Stone-Inhabiting Bacterium.</title>
        <authorList>
            <person name="Chouaia B."/>
            <person name="Crotti E."/>
            <person name="Brusetti L."/>
            <person name="Daffonchio D."/>
            <person name="Essoussi I."/>
            <person name="Nouioui I."/>
            <person name="Sbissi I."/>
            <person name="Ghodhbane-Gtari F."/>
            <person name="Gtari M."/>
            <person name="Vacherie B."/>
            <person name="Barbe V."/>
            <person name="Medigue C."/>
            <person name="Gury J."/>
            <person name="Pujic P."/>
            <person name="Normand P."/>
        </authorList>
    </citation>
    <scope>NUCLEOTIDE SEQUENCE [LARGE SCALE GENOMIC DNA]</scope>
    <source>
        <strain evidence="2 3">DD2</strain>
    </source>
</reference>
<dbReference type="Proteomes" id="UP000007517">
    <property type="component" value="Chromosome"/>
</dbReference>
<keyword evidence="1" id="KW-1133">Transmembrane helix</keyword>
<name>H6RVT7_BLASD</name>